<sequence>HFLVSSKALSLASRVFAAMFGPNFNEGQRLRDGHSSGVPSAFSLPEDDPKAMDFVLSFLHYQYYRLTNMLSAEEIVNIAILSDKYDLNNALGLWIKAGFDDQPFPVDTIGTKLRDMGYGILAAFLFRSPKQLEPMTAEFIKDMPPDFAETWAKYELLGRMPEEILNHLTYQIKRALARLRYHVFKTVEALRKERIAAPNAHEAAISCSTSAQGMANPIPWFPAPSSSRTPSITLGFGRTRIHLGC</sequence>
<gene>
    <name evidence="1" type="ORF">N658DRAFT_432956</name>
</gene>
<dbReference type="EMBL" id="MU863664">
    <property type="protein sequence ID" value="KAK4097994.1"/>
    <property type="molecule type" value="Genomic_DNA"/>
</dbReference>
<reference evidence="1" key="2">
    <citation type="submission" date="2023-05" db="EMBL/GenBank/DDBJ databases">
        <authorList>
            <consortium name="Lawrence Berkeley National Laboratory"/>
            <person name="Steindorff A."/>
            <person name="Hensen N."/>
            <person name="Bonometti L."/>
            <person name="Westerberg I."/>
            <person name="Brannstrom I.O."/>
            <person name="Guillou S."/>
            <person name="Cros-Aarteil S."/>
            <person name="Calhoun S."/>
            <person name="Haridas S."/>
            <person name="Kuo A."/>
            <person name="Mondo S."/>
            <person name="Pangilinan J."/>
            <person name="Riley R."/>
            <person name="Labutti K."/>
            <person name="Andreopoulos B."/>
            <person name="Lipzen A."/>
            <person name="Chen C."/>
            <person name="Yanf M."/>
            <person name="Daum C."/>
            <person name="Ng V."/>
            <person name="Clum A."/>
            <person name="Ohm R."/>
            <person name="Martin F."/>
            <person name="Silar P."/>
            <person name="Natvig D."/>
            <person name="Lalanne C."/>
            <person name="Gautier V."/>
            <person name="Ament-Velasquez S.L."/>
            <person name="Kruys A."/>
            <person name="Hutchinson M.I."/>
            <person name="Powell A.J."/>
            <person name="Barry K."/>
            <person name="Miller A.N."/>
            <person name="Grigoriev I.V."/>
            <person name="Debuchy R."/>
            <person name="Gladieux P."/>
            <person name="Thoren M.H."/>
            <person name="Johannesson H."/>
        </authorList>
    </citation>
    <scope>NUCLEOTIDE SEQUENCE</scope>
    <source>
        <strain evidence="1">CBS 757.83</strain>
    </source>
</reference>
<dbReference type="AlphaFoldDB" id="A0AAN6SYZ6"/>
<dbReference type="InterPro" id="IPR011333">
    <property type="entry name" value="SKP1/BTB/POZ_sf"/>
</dbReference>
<feature type="non-terminal residue" evidence="1">
    <location>
        <position position="1"/>
    </location>
</feature>
<dbReference type="Gene3D" id="3.30.710.10">
    <property type="entry name" value="Potassium Channel Kv1.1, Chain A"/>
    <property type="match status" value="1"/>
</dbReference>
<reference evidence="1" key="1">
    <citation type="journal article" date="2023" name="Mol. Phylogenet. Evol.">
        <title>Genome-scale phylogeny and comparative genomics of the fungal order Sordariales.</title>
        <authorList>
            <person name="Hensen N."/>
            <person name="Bonometti L."/>
            <person name="Westerberg I."/>
            <person name="Brannstrom I.O."/>
            <person name="Guillou S."/>
            <person name="Cros-Aarteil S."/>
            <person name="Calhoun S."/>
            <person name="Haridas S."/>
            <person name="Kuo A."/>
            <person name="Mondo S."/>
            <person name="Pangilinan J."/>
            <person name="Riley R."/>
            <person name="LaButti K."/>
            <person name="Andreopoulos B."/>
            <person name="Lipzen A."/>
            <person name="Chen C."/>
            <person name="Yan M."/>
            <person name="Daum C."/>
            <person name="Ng V."/>
            <person name="Clum A."/>
            <person name="Steindorff A."/>
            <person name="Ohm R.A."/>
            <person name="Martin F."/>
            <person name="Silar P."/>
            <person name="Natvig D.O."/>
            <person name="Lalanne C."/>
            <person name="Gautier V."/>
            <person name="Ament-Velasquez S.L."/>
            <person name="Kruys A."/>
            <person name="Hutchinson M.I."/>
            <person name="Powell A.J."/>
            <person name="Barry K."/>
            <person name="Miller A.N."/>
            <person name="Grigoriev I.V."/>
            <person name="Debuchy R."/>
            <person name="Gladieux P."/>
            <person name="Hiltunen Thoren M."/>
            <person name="Johannesson H."/>
        </authorList>
    </citation>
    <scope>NUCLEOTIDE SEQUENCE</scope>
    <source>
        <strain evidence="1">CBS 757.83</strain>
    </source>
</reference>
<protein>
    <recommendedName>
        <fullName evidence="3">BTB domain-containing protein</fullName>
    </recommendedName>
</protein>
<evidence type="ECO:0008006" key="3">
    <source>
        <dbReference type="Google" id="ProtNLM"/>
    </source>
</evidence>
<organism evidence="1 2">
    <name type="scientific">Parathielavia hyrcaniae</name>
    <dbReference type="NCBI Taxonomy" id="113614"/>
    <lineage>
        <taxon>Eukaryota</taxon>
        <taxon>Fungi</taxon>
        <taxon>Dikarya</taxon>
        <taxon>Ascomycota</taxon>
        <taxon>Pezizomycotina</taxon>
        <taxon>Sordariomycetes</taxon>
        <taxon>Sordariomycetidae</taxon>
        <taxon>Sordariales</taxon>
        <taxon>Chaetomiaceae</taxon>
        <taxon>Parathielavia</taxon>
    </lineage>
</organism>
<evidence type="ECO:0000313" key="1">
    <source>
        <dbReference type="EMBL" id="KAK4097994.1"/>
    </source>
</evidence>
<keyword evidence="2" id="KW-1185">Reference proteome</keyword>
<proteinExistence type="predicted"/>
<dbReference type="Proteomes" id="UP001305647">
    <property type="component" value="Unassembled WGS sequence"/>
</dbReference>
<evidence type="ECO:0000313" key="2">
    <source>
        <dbReference type="Proteomes" id="UP001305647"/>
    </source>
</evidence>
<comment type="caution">
    <text evidence="1">The sequence shown here is derived from an EMBL/GenBank/DDBJ whole genome shotgun (WGS) entry which is preliminary data.</text>
</comment>
<accession>A0AAN6SYZ6</accession>
<name>A0AAN6SYZ6_9PEZI</name>